<reference evidence="2 3" key="1">
    <citation type="submission" date="2024-11" db="EMBL/GenBank/DDBJ databases">
        <title>A near-complete genome assembly of Cinchona calisaya.</title>
        <authorList>
            <person name="Lian D.C."/>
            <person name="Zhao X.W."/>
            <person name="Wei L."/>
        </authorList>
    </citation>
    <scope>NUCLEOTIDE SEQUENCE [LARGE SCALE GENOMIC DNA]</scope>
    <source>
        <tissue evidence="2">Nenye</tissue>
    </source>
</reference>
<dbReference type="PANTHER" id="PTHR33116">
    <property type="entry name" value="REVERSE TRANSCRIPTASE ZINC-BINDING DOMAIN-CONTAINING PROTEIN-RELATED-RELATED"/>
    <property type="match status" value="1"/>
</dbReference>
<comment type="caution">
    <text evidence="2">The sequence shown here is derived from an EMBL/GenBank/DDBJ whole genome shotgun (WGS) entry which is preliminary data.</text>
</comment>
<name>A0ABD3B378_9GENT</name>
<protein>
    <recommendedName>
        <fullName evidence="1">Reverse transcriptase domain-containing protein</fullName>
    </recommendedName>
</protein>
<proteinExistence type="predicted"/>
<dbReference type="Proteomes" id="UP001630127">
    <property type="component" value="Unassembled WGS sequence"/>
</dbReference>
<gene>
    <name evidence="2" type="ORF">ACH5RR_001340</name>
</gene>
<dbReference type="Pfam" id="PF00078">
    <property type="entry name" value="RVT_1"/>
    <property type="match status" value="1"/>
</dbReference>
<organism evidence="2 3">
    <name type="scientific">Cinchona calisaya</name>
    <dbReference type="NCBI Taxonomy" id="153742"/>
    <lineage>
        <taxon>Eukaryota</taxon>
        <taxon>Viridiplantae</taxon>
        <taxon>Streptophyta</taxon>
        <taxon>Embryophyta</taxon>
        <taxon>Tracheophyta</taxon>
        <taxon>Spermatophyta</taxon>
        <taxon>Magnoliopsida</taxon>
        <taxon>eudicotyledons</taxon>
        <taxon>Gunneridae</taxon>
        <taxon>Pentapetalae</taxon>
        <taxon>asterids</taxon>
        <taxon>lamiids</taxon>
        <taxon>Gentianales</taxon>
        <taxon>Rubiaceae</taxon>
        <taxon>Cinchonoideae</taxon>
        <taxon>Cinchoneae</taxon>
        <taxon>Cinchona</taxon>
    </lineage>
</organism>
<accession>A0ABD3B378</accession>
<dbReference type="PROSITE" id="PS50878">
    <property type="entry name" value="RT_POL"/>
    <property type="match status" value="1"/>
</dbReference>
<keyword evidence="3" id="KW-1185">Reference proteome</keyword>
<dbReference type="PANTHER" id="PTHR33116:SF76">
    <property type="entry name" value="DUF4283 DOMAIN-CONTAINING PROTEIN"/>
    <property type="match status" value="1"/>
</dbReference>
<evidence type="ECO:0000259" key="1">
    <source>
        <dbReference type="PROSITE" id="PS50878"/>
    </source>
</evidence>
<dbReference type="AlphaFoldDB" id="A0ABD3B378"/>
<evidence type="ECO:0000313" key="2">
    <source>
        <dbReference type="EMBL" id="KAL3537974.1"/>
    </source>
</evidence>
<evidence type="ECO:0000313" key="3">
    <source>
        <dbReference type="Proteomes" id="UP001630127"/>
    </source>
</evidence>
<dbReference type="InterPro" id="IPR000477">
    <property type="entry name" value="RT_dom"/>
</dbReference>
<sequence length="159" mass="17952">MRGLRRGEPISPYLFLIDMTTLSMLLNCKIKENGFDYHPKCHKLEISYLMFADDFFFIAAATTKSLKVFPDVLDIFSKVSGLRPNLEKSEIFFANVNPQVAQHFCAMLGMELGSLPVRYLGITLLSSKPSIIDCKVLIDKTHAKILSWSNKVLSYGGRL</sequence>
<feature type="domain" description="Reverse transcriptase" evidence="1">
    <location>
        <begin position="1"/>
        <end position="124"/>
    </location>
</feature>
<dbReference type="EMBL" id="JBJUIK010000001">
    <property type="protein sequence ID" value="KAL3537974.1"/>
    <property type="molecule type" value="Genomic_DNA"/>
</dbReference>